<dbReference type="OMA" id="INNDHGT"/>
<sequence>MGMSYEDKIALSRKIMTAGIVSLLAATILIVMLHIYAKCLLMRQERVRARAAPRSFSGDAVMPVDDDDQLSPGSSSRRKPGLDALTIASLPKFVYAEMKGLDEGVECAVCLGAVCGQEVVRMLPNCKHLFHMECVDKWLCLHTSCPICRTAAEPVEAHVEVGSASVGQSGSNSLLSSFRKLVSGERSSGRVQSSSSYDVENQ</sequence>
<evidence type="ECO:0000256" key="1">
    <source>
        <dbReference type="ARBA" id="ARBA00004370"/>
    </source>
</evidence>
<dbReference type="SUPFAM" id="SSF57850">
    <property type="entry name" value="RING/U-box"/>
    <property type="match status" value="1"/>
</dbReference>
<evidence type="ECO:0000256" key="6">
    <source>
        <dbReference type="ARBA" id="ARBA00022989"/>
    </source>
</evidence>
<keyword evidence="2 11" id="KW-0812">Transmembrane</keyword>
<comment type="subcellular location">
    <subcellularLocation>
        <location evidence="1">Membrane</location>
    </subcellularLocation>
</comment>
<dbReference type="PROSITE" id="PS50089">
    <property type="entry name" value="ZF_RING_2"/>
    <property type="match status" value="1"/>
</dbReference>
<comment type="similarity">
    <text evidence="8">Belongs to the RING-type zinc finger family. ATL subfamily.</text>
</comment>
<evidence type="ECO:0000256" key="10">
    <source>
        <dbReference type="SAM" id="MobiDB-lite"/>
    </source>
</evidence>
<name>A0A7N0U2S6_KALFE</name>
<keyword evidence="6 11" id="KW-1133">Transmembrane helix</keyword>
<dbReference type="PANTHER" id="PTHR46539">
    <property type="entry name" value="E3 UBIQUITIN-PROTEIN LIGASE ATL42"/>
    <property type="match status" value="1"/>
</dbReference>
<organism evidence="13 14">
    <name type="scientific">Kalanchoe fedtschenkoi</name>
    <name type="common">Lavender scallops</name>
    <name type="synonym">South American air plant</name>
    <dbReference type="NCBI Taxonomy" id="63787"/>
    <lineage>
        <taxon>Eukaryota</taxon>
        <taxon>Viridiplantae</taxon>
        <taxon>Streptophyta</taxon>
        <taxon>Embryophyta</taxon>
        <taxon>Tracheophyta</taxon>
        <taxon>Spermatophyta</taxon>
        <taxon>Magnoliopsida</taxon>
        <taxon>eudicotyledons</taxon>
        <taxon>Gunneridae</taxon>
        <taxon>Pentapetalae</taxon>
        <taxon>Saxifragales</taxon>
        <taxon>Crassulaceae</taxon>
        <taxon>Kalanchoe</taxon>
    </lineage>
</organism>
<feature type="domain" description="RING-type" evidence="12">
    <location>
        <begin position="107"/>
        <end position="149"/>
    </location>
</feature>
<evidence type="ECO:0000256" key="8">
    <source>
        <dbReference type="ARBA" id="ARBA00024209"/>
    </source>
</evidence>
<accession>A0A7N0U2S6</accession>
<keyword evidence="14" id="KW-1185">Reference proteome</keyword>
<dbReference type="GO" id="GO:0016020">
    <property type="term" value="C:membrane"/>
    <property type="evidence" value="ECO:0007669"/>
    <property type="project" value="UniProtKB-SubCell"/>
</dbReference>
<evidence type="ECO:0000256" key="9">
    <source>
        <dbReference type="PROSITE-ProRule" id="PRU00175"/>
    </source>
</evidence>
<dbReference type="InterPro" id="IPR001841">
    <property type="entry name" value="Znf_RING"/>
</dbReference>
<evidence type="ECO:0000256" key="5">
    <source>
        <dbReference type="ARBA" id="ARBA00022833"/>
    </source>
</evidence>
<feature type="transmembrane region" description="Helical" evidence="11">
    <location>
        <begin position="15"/>
        <end position="36"/>
    </location>
</feature>
<dbReference type="Gramene" id="Kaladp0053s0118.1.v1.1">
    <property type="protein sequence ID" value="Kaladp0053s0118.1.v1.1.CDS.1"/>
    <property type="gene ID" value="Kaladp0053s0118.v1.1"/>
</dbReference>
<evidence type="ECO:0000313" key="14">
    <source>
        <dbReference type="Proteomes" id="UP000594263"/>
    </source>
</evidence>
<dbReference type="InterPro" id="IPR013083">
    <property type="entry name" value="Znf_RING/FYVE/PHD"/>
</dbReference>
<evidence type="ECO:0000313" key="13">
    <source>
        <dbReference type="EnsemblPlants" id="Kaladp0053s0118.1.v1.1.CDS.1"/>
    </source>
</evidence>
<evidence type="ECO:0000256" key="11">
    <source>
        <dbReference type="SAM" id="Phobius"/>
    </source>
</evidence>
<proteinExistence type="inferred from homology"/>
<evidence type="ECO:0000256" key="3">
    <source>
        <dbReference type="ARBA" id="ARBA00022723"/>
    </source>
</evidence>
<evidence type="ECO:0000256" key="7">
    <source>
        <dbReference type="ARBA" id="ARBA00023136"/>
    </source>
</evidence>
<feature type="region of interest" description="Disordered" evidence="10">
    <location>
        <begin position="183"/>
        <end position="202"/>
    </location>
</feature>
<feature type="compositionally biased region" description="Low complexity" evidence="10">
    <location>
        <begin position="184"/>
        <end position="196"/>
    </location>
</feature>
<protein>
    <recommendedName>
        <fullName evidence="12">RING-type domain-containing protein</fullName>
    </recommendedName>
</protein>
<dbReference type="AlphaFoldDB" id="A0A7N0U2S6"/>
<dbReference type="Gene3D" id="3.30.40.10">
    <property type="entry name" value="Zinc/RING finger domain, C3HC4 (zinc finger)"/>
    <property type="match status" value="1"/>
</dbReference>
<evidence type="ECO:0000256" key="2">
    <source>
        <dbReference type="ARBA" id="ARBA00022692"/>
    </source>
</evidence>
<dbReference type="EnsemblPlants" id="Kaladp0053s0118.1.v1.1">
    <property type="protein sequence ID" value="Kaladp0053s0118.1.v1.1.CDS.1"/>
    <property type="gene ID" value="Kaladp0053s0118.v1.1"/>
</dbReference>
<dbReference type="SMART" id="SM00184">
    <property type="entry name" value="RING"/>
    <property type="match status" value="1"/>
</dbReference>
<evidence type="ECO:0000259" key="12">
    <source>
        <dbReference type="PROSITE" id="PS50089"/>
    </source>
</evidence>
<keyword evidence="5" id="KW-0862">Zinc</keyword>
<dbReference type="PANTHER" id="PTHR46539:SF29">
    <property type="entry name" value="(WILD MALAYSIAN BANANA) HYPOTHETICAL PROTEIN"/>
    <property type="match status" value="1"/>
</dbReference>
<keyword evidence="7 11" id="KW-0472">Membrane</keyword>
<keyword evidence="3" id="KW-0479">Metal-binding</keyword>
<dbReference type="Proteomes" id="UP000594263">
    <property type="component" value="Unplaced"/>
</dbReference>
<reference evidence="13" key="1">
    <citation type="submission" date="2021-01" db="UniProtKB">
        <authorList>
            <consortium name="EnsemblPlants"/>
        </authorList>
    </citation>
    <scope>IDENTIFICATION</scope>
</reference>
<dbReference type="GO" id="GO:0008270">
    <property type="term" value="F:zinc ion binding"/>
    <property type="evidence" value="ECO:0007669"/>
    <property type="project" value="UniProtKB-KW"/>
</dbReference>
<keyword evidence="4 9" id="KW-0863">Zinc-finger</keyword>
<dbReference type="Pfam" id="PF13639">
    <property type="entry name" value="zf-RING_2"/>
    <property type="match status" value="1"/>
</dbReference>
<evidence type="ECO:0000256" key="4">
    <source>
        <dbReference type="ARBA" id="ARBA00022771"/>
    </source>
</evidence>